<comment type="catalytic activity">
    <reaction evidence="14 15 17">
        <text>guanosine(37) in tRNA + S-adenosyl-L-methionine = N(1)-methylguanosine(37) in tRNA + S-adenosyl-L-homocysteine + H(+)</text>
        <dbReference type="Rhea" id="RHEA:36899"/>
        <dbReference type="Rhea" id="RHEA-COMP:10145"/>
        <dbReference type="Rhea" id="RHEA-COMP:10147"/>
        <dbReference type="ChEBI" id="CHEBI:15378"/>
        <dbReference type="ChEBI" id="CHEBI:57856"/>
        <dbReference type="ChEBI" id="CHEBI:59789"/>
        <dbReference type="ChEBI" id="CHEBI:73542"/>
        <dbReference type="ChEBI" id="CHEBI:74269"/>
        <dbReference type="EC" id="2.1.1.228"/>
    </reaction>
</comment>
<comment type="similarity">
    <text evidence="3 15 17">Belongs to the RNA methyltransferase TrmD family.</text>
</comment>
<reference evidence="19 20" key="1">
    <citation type="journal article" date="2014" name="Nat. Commun.">
        <title>Physiological and genomic features of highly alkaliphilic hydrogen-utilizing Betaproteobacteria from a continental serpentinizing site.</title>
        <authorList>
            <person name="Suzuki S."/>
            <person name="Kuenen J.G."/>
            <person name="Schipper K."/>
            <person name="van der Velde S."/>
            <person name="Ishii S."/>
            <person name="Wu A."/>
            <person name="Sorokin D.Y."/>
            <person name="Tenney A."/>
            <person name="Meng X.Y."/>
            <person name="Morrill P.L."/>
            <person name="Kamagata Y."/>
            <person name="Muyzer G."/>
            <person name="Nealson K.H."/>
        </authorList>
    </citation>
    <scope>NUCLEOTIDE SEQUENCE [LARGE SCALE GENOMIC DNA]</scope>
    <source>
        <strain evidence="19 20">B1</strain>
    </source>
</reference>
<dbReference type="HOGENOM" id="CLU_047363_0_1_4"/>
<evidence type="ECO:0000256" key="4">
    <source>
        <dbReference type="ARBA" id="ARBA00011738"/>
    </source>
</evidence>
<dbReference type="HAMAP" id="MF_00605">
    <property type="entry name" value="TrmD"/>
    <property type="match status" value="1"/>
</dbReference>
<keyword evidence="7 15" id="KW-0963">Cytoplasm</keyword>
<dbReference type="InterPro" id="IPR002649">
    <property type="entry name" value="tRNA_m1G_MeTrfase_TrmD"/>
</dbReference>
<name>A0A060NU53_9BURK</name>
<dbReference type="InterPro" id="IPR023148">
    <property type="entry name" value="tRNA_m1G_MeTrfase_C_sf"/>
</dbReference>
<evidence type="ECO:0000313" key="19">
    <source>
        <dbReference type="EMBL" id="BAO83093.1"/>
    </source>
</evidence>
<keyword evidence="10 15" id="KW-0949">S-adenosyl-L-methionine</keyword>
<dbReference type="NCBIfam" id="NF000648">
    <property type="entry name" value="PRK00026.1"/>
    <property type="match status" value="1"/>
</dbReference>
<dbReference type="FunFam" id="3.40.1280.10:FF:000001">
    <property type="entry name" value="tRNA (guanine-N(1)-)-methyltransferase"/>
    <property type="match status" value="1"/>
</dbReference>
<evidence type="ECO:0000256" key="6">
    <source>
        <dbReference type="ARBA" id="ARBA00014679"/>
    </source>
</evidence>
<keyword evidence="20" id="KW-1185">Reference proteome</keyword>
<dbReference type="EC" id="2.1.1.228" evidence="5 15"/>
<evidence type="ECO:0000256" key="13">
    <source>
        <dbReference type="ARBA" id="ARBA00033392"/>
    </source>
</evidence>
<dbReference type="Pfam" id="PF01746">
    <property type="entry name" value="tRNA_m1G_MT"/>
    <property type="match status" value="1"/>
</dbReference>
<dbReference type="Proteomes" id="UP000066014">
    <property type="component" value="Chromosome"/>
</dbReference>
<evidence type="ECO:0000256" key="2">
    <source>
        <dbReference type="ARBA" id="ARBA00004496"/>
    </source>
</evidence>
<evidence type="ECO:0000256" key="8">
    <source>
        <dbReference type="ARBA" id="ARBA00022603"/>
    </source>
</evidence>
<sequence length="261" mass="28321">MSAAAAVQRAVAMRFDLISLFPELFEPFMRHGITSRAYESGALQLRLWPLRDFADGAYRRVDDRPFGGGPGMVMLAEPLRRCWEAIRSERAQLGLPLGPTLLFAPQGRRLDHALVAEQAQGSGAILVCGRYEGIDQRFIDQCVDGQISLGDFVLSGGELAALALLDAVARLLPGVLNDAQSHQQDSFNPAIDGLLDCPHYTRPERWSGPLGEAEVPEVLLSGHHARIEAWRAQQRLAATARLRPDLCPTAPASAPIGAGRA</sequence>
<protein>
    <recommendedName>
        <fullName evidence="6 15">tRNA (guanine-N(1)-)-methyltransferase</fullName>
        <ecNumber evidence="5 15">2.1.1.228</ecNumber>
    </recommendedName>
    <alternativeName>
        <fullName evidence="12 15">M1G-methyltransferase</fullName>
    </alternativeName>
    <alternativeName>
        <fullName evidence="13 15">tRNA [GM37] methyltransferase</fullName>
    </alternativeName>
</protein>
<feature type="domain" description="tRNA methyltransferase TRMD/TRM10-type" evidence="18">
    <location>
        <begin position="13"/>
        <end position="247"/>
    </location>
</feature>
<organism evidence="19 20">
    <name type="scientific">Serpentinimonas maccroryi</name>
    <dbReference type="NCBI Taxonomy" id="1458426"/>
    <lineage>
        <taxon>Bacteria</taxon>
        <taxon>Pseudomonadati</taxon>
        <taxon>Pseudomonadota</taxon>
        <taxon>Betaproteobacteria</taxon>
        <taxon>Burkholderiales</taxon>
        <taxon>Comamonadaceae</taxon>
        <taxon>Serpentinimonas</taxon>
    </lineage>
</organism>
<dbReference type="STRING" id="1458426.SMCB_0865"/>
<evidence type="ECO:0000256" key="16">
    <source>
        <dbReference type="PIRSR" id="PIRSR000386-1"/>
    </source>
</evidence>
<evidence type="ECO:0000313" key="20">
    <source>
        <dbReference type="Proteomes" id="UP000066014"/>
    </source>
</evidence>
<accession>A0A060NU53</accession>
<dbReference type="PANTHER" id="PTHR46417:SF1">
    <property type="entry name" value="TRNA (GUANINE-N(1)-)-METHYLTRANSFERASE"/>
    <property type="match status" value="1"/>
</dbReference>
<dbReference type="GO" id="GO:0005829">
    <property type="term" value="C:cytosol"/>
    <property type="evidence" value="ECO:0007669"/>
    <property type="project" value="TreeGrafter"/>
</dbReference>
<proteinExistence type="inferred from homology"/>
<dbReference type="SUPFAM" id="SSF75217">
    <property type="entry name" value="alpha/beta knot"/>
    <property type="match status" value="1"/>
</dbReference>
<dbReference type="KEGG" id="cbab:SMCB_0865"/>
<comment type="subcellular location">
    <subcellularLocation>
        <location evidence="2 15 17">Cytoplasm</location>
    </subcellularLocation>
</comment>
<dbReference type="Gene3D" id="1.10.1270.20">
    <property type="entry name" value="tRNA(m1g37)methyltransferase, domain 2"/>
    <property type="match status" value="1"/>
</dbReference>
<evidence type="ECO:0000256" key="14">
    <source>
        <dbReference type="ARBA" id="ARBA00047783"/>
    </source>
</evidence>
<dbReference type="InterPro" id="IPR029026">
    <property type="entry name" value="tRNA_m1G_MTases_N"/>
</dbReference>
<evidence type="ECO:0000256" key="11">
    <source>
        <dbReference type="ARBA" id="ARBA00022694"/>
    </source>
</evidence>
<evidence type="ECO:0000256" key="10">
    <source>
        <dbReference type="ARBA" id="ARBA00022691"/>
    </source>
</evidence>
<evidence type="ECO:0000256" key="9">
    <source>
        <dbReference type="ARBA" id="ARBA00022679"/>
    </source>
</evidence>
<dbReference type="NCBIfam" id="TIGR00088">
    <property type="entry name" value="trmD"/>
    <property type="match status" value="1"/>
</dbReference>
<dbReference type="AlphaFoldDB" id="A0A060NU53"/>
<feature type="binding site" evidence="15 16">
    <location>
        <position position="129"/>
    </location>
    <ligand>
        <name>S-adenosyl-L-methionine</name>
        <dbReference type="ChEBI" id="CHEBI:59789"/>
    </ligand>
</feature>
<dbReference type="PANTHER" id="PTHR46417">
    <property type="entry name" value="TRNA (GUANINE-N(1)-)-METHYLTRANSFERASE"/>
    <property type="match status" value="1"/>
</dbReference>
<evidence type="ECO:0000256" key="12">
    <source>
        <dbReference type="ARBA" id="ARBA00029736"/>
    </source>
</evidence>
<dbReference type="GO" id="GO:0052906">
    <property type="term" value="F:tRNA (guanine(37)-N1)-methyltransferase activity"/>
    <property type="evidence" value="ECO:0007669"/>
    <property type="project" value="UniProtKB-UniRule"/>
</dbReference>
<keyword evidence="8 15" id="KW-0489">Methyltransferase</keyword>
<evidence type="ECO:0000256" key="3">
    <source>
        <dbReference type="ARBA" id="ARBA00007630"/>
    </source>
</evidence>
<dbReference type="PIRSF" id="PIRSF000386">
    <property type="entry name" value="tRNA_mtase"/>
    <property type="match status" value="1"/>
</dbReference>
<evidence type="ECO:0000256" key="15">
    <source>
        <dbReference type="HAMAP-Rule" id="MF_00605"/>
    </source>
</evidence>
<keyword evidence="11 15" id="KW-0819">tRNA processing</keyword>
<dbReference type="GO" id="GO:0002939">
    <property type="term" value="P:tRNA N1-guanine methylation"/>
    <property type="evidence" value="ECO:0007669"/>
    <property type="project" value="TreeGrafter"/>
</dbReference>
<evidence type="ECO:0000256" key="17">
    <source>
        <dbReference type="RuleBase" id="RU003464"/>
    </source>
</evidence>
<keyword evidence="9 15" id="KW-0808">Transferase</keyword>
<dbReference type="InterPro" id="IPR016009">
    <property type="entry name" value="tRNA_MeTrfase_TRMD/TRM10"/>
</dbReference>
<dbReference type="InterPro" id="IPR029028">
    <property type="entry name" value="Alpha/beta_knot_MTases"/>
</dbReference>
<evidence type="ECO:0000259" key="18">
    <source>
        <dbReference type="Pfam" id="PF01746"/>
    </source>
</evidence>
<dbReference type="EMBL" id="AP014569">
    <property type="protein sequence ID" value="BAO83093.1"/>
    <property type="molecule type" value="Genomic_DNA"/>
</dbReference>
<evidence type="ECO:0000256" key="1">
    <source>
        <dbReference type="ARBA" id="ARBA00002634"/>
    </source>
</evidence>
<feature type="binding site" evidence="15 16">
    <location>
        <begin position="149"/>
        <end position="154"/>
    </location>
    <ligand>
        <name>S-adenosyl-L-methionine</name>
        <dbReference type="ChEBI" id="CHEBI:59789"/>
    </ligand>
</feature>
<evidence type="ECO:0000256" key="5">
    <source>
        <dbReference type="ARBA" id="ARBA00012807"/>
    </source>
</evidence>
<comment type="subunit">
    <text evidence="4 15 17">Homodimer.</text>
</comment>
<gene>
    <name evidence="15 19" type="primary">trmD</name>
    <name evidence="19" type="ORF">SMCB_0865</name>
</gene>
<dbReference type="Gene3D" id="3.40.1280.10">
    <property type="match status" value="1"/>
</dbReference>
<comment type="function">
    <text evidence="1 15 17">Specifically methylates guanosine-37 in various tRNAs.</text>
</comment>
<evidence type="ECO:0000256" key="7">
    <source>
        <dbReference type="ARBA" id="ARBA00022490"/>
    </source>
</evidence>